<keyword evidence="2" id="KW-1185">Reference proteome</keyword>
<comment type="caution">
    <text evidence="1">The sequence shown here is derived from an EMBL/GenBank/DDBJ whole genome shotgun (WGS) entry which is preliminary data.</text>
</comment>
<organism evidence="1 2">
    <name type="scientific">Mortierella hygrophila</name>
    <dbReference type="NCBI Taxonomy" id="979708"/>
    <lineage>
        <taxon>Eukaryota</taxon>
        <taxon>Fungi</taxon>
        <taxon>Fungi incertae sedis</taxon>
        <taxon>Mucoromycota</taxon>
        <taxon>Mortierellomycotina</taxon>
        <taxon>Mortierellomycetes</taxon>
        <taxon>Mortierellales</taxon>
        <taxon>Mortierellaceae</taxon>
        <taxon>Mortierella</taxon>
    </lineage>
</organism>
<proteinExistence type="predicted"/>
<gene>
    <name evidence="1" type="ORF">EC957_001911</name>
</gene>
<evidence type="ECO:0000313" key="1">
    <source>
        <dbReference type="EMBL" id="KAF9542469.1"/>
    </source>
</evidence>
<reference evidence="1" key="1">
    <citation type="journal article" date="2020" name="Fungal Divers.">
        <title>Resolving the Mortierellaceae phylogeny through synthesis of multi-gene phylogenetics and phylogenomics.</title>
        <authorList>
            <person name="Vandepol N."/>
            <person name="Liber J."/>
            <person name="Desiro A."/>
            <person name="Na H."/>
            <person name="Kennedy M."/>
            <person name="Barry K."/>
            <person name="Grigoriev I.V."/>
            <person name="Miller A.N."/>
            <person name="O'Donnell K."/>
            <person name="Stajich J.E."/>
            <person name="Bonito G."/>
        </authorList>
    </citation>
    <scope>NUCLEOTIDE SEQUENCE</scope>
    <source>
        <strain evidence="1">NRRL 2591</strain>
    </source>
</reference>
<sequence length="194" mass="21934">MERLEGIQSQDLPVFGVSGMMRENAFGDRNALSSMGFYFNPAKSDLGSSDLSQLTEFIDAKTTEKQGPRQNTAFARNMTLVLFLSQLMVLKYCLKVPGCRQTFSSAIWTIRQVCAYTLKDVFSELFNLLCIQLRVRVLFELVLTTVIQNEFLVVRDLLTSNGYPNFLVGSKLRLVVDETQVLSDKGNTKFQSFI</sequence>
<accession>A0A9P6F575</accession>
<evidence type="ECO:0000313" key="2">
    <source>
        <dbReference type="Proteomes" id="UP000723463"/>
    </source>
</evidence>
<name>A0A9P6F575_9FUNG</name>
<dbReference type="Proteomes" id="UP000723463">
    <property type="component" value="Unassembled WGS sequence"/>
</dbReference>
<protein>
    <submittedName>
        <fullName evidence="1">Uncharacterized protein</fullName>
    </submittedName>
</protein>
<dbReference type="AlphaFoldDB" id="A0A9P6F575"/>
<dbReference type="EMBL" id="JAAAXW010000137">
    <property type="protein sequence ID" value="KAF9542469.1"/>
    <property type="molecule type" value="Genomic_DNA"/>
</dbReference>